<feature type="domain" description="ATP-grasp" evidence="5">
    <location>
        <begin position="120"/>
        <end position="293"/>
    </location>
</feature>
<dbReference type="SUPFAM" id="SSF56059">
    <property type="entry name" value="Glutathione synthetase ATP-binding domain-like"/>
    <property type="match status" value="1"/>
</dbReference>
<dbReference type="Gene3D" id="3.30.1490.20">
    <property type="entry name" value="ATP-grasp fold, A domain"/>
    <property type="match status" value="1"/>
</dbReference>
<keyword evidence="3 4" id="KW-0067">ATP-binding</keyword>
<dbReference type="Pfam" id="PF21360">
    <property type="entry name" value="PylC-like_N"/>
    <property type="match status" value="1"/>
</dbReference>
<accession>A0A543NKE0</accession>
<name>A0A543NKE0_9ACTN</name>
<dbReference type="Gene3D" id="3.40.50.20">
    <property type="match status" value="1"/>
</dbReference>
<dbReference type="Pfam" id="PF15632">
    <property type="entry name" value="ATPgrasp_Ter"/>
    <property type="match status" value="1"/>
</dbReference>
<dbReference type="InterPro" id="IPR013815">
    <property type="entry name" value="ATP_grasp_subdomain_1"/>
</dbReference>
<evidence type="ECO:0000259" key="5">
    <source>
        <dbReference type="PROSITE" id="PS50975"/>
    </source>
</evidence>
<proteinExistence type="predicted"/>
<dbReference type="Gene3D" id="3.30.470.20">
    <property type="entry name" value="ATP-grasp fold, B domain"/>
    <property type="match status" value="1"/>
</dbReference>
<dbReference type="AlphaFoldDB" id="A0A543NKE0"/>
<evidence type="ECO:0000313" key="7">
    <source>
        <dbReference type="Proteomes" id="UP000317422"/>
    </source>
</evidence>
<keyword evidence="7" id="KW-1185">Reference proteome</keyword>
<dbReference type="InterPro" id="IPR011761">
    <property type="entry name" value="ATP-grasp"/>
</dbReference>
<organism evidence="6 7">
    <name type="scientific">Haloactinospora alba</name>
    <dbReference type="NCBI Taxonomy" id="405555"/>
    <lineage>
        <taxon>Bacteria</taxon>
        <taxon>Bacillati</taxon>
        <taxon>Actinomycetota</taxon>
        <taxon>Actinomycetes</taxon>
        <taxon>Streptosporangiales</taxon>
        <taxon>Nocardiopsidaceae</taxon>
        <taxon>Haloactinospora</taxon>
    </lineage>
</organism>
<evidence type="ECO:0000256" key="2">
    <source>
        <dbReference type="ARBA" id="ARBA00022741"/>
    </source>
</evidence>
<reference evidence="6 7" key="1">
    <citation type="submission" date="2019-06" db="EMBL/GenBank/DDBJ databases">
        <title>Sequencing the genomes of 1000 actinobacteria strains.</title>
        <authorList>
            <person name="Klenk H.-P."/>
        </authorList>
    </citation>
    <scope>NUCLEOTIDE SEQUENCE [LARGE SCALE GENOMIC DNA]</scope>
    <source>
        <strain evidence="6 7">DSM 45015</strain>
    </source>
</reference>
<evidence type="ECO:0000313" key="6">
    <source>
        <dbReference type="EMBL" id="TQN32264.1"/>
    </source>
</evidence>
<comment type="caution">
    <text evidence="6">The sequence shown here is derived from an EMBL/GenBank/DDBJ whole genome shotgun (WGS) entry which is preliminary data.</text>
</comment>
<dbReference type="EMBL" id="VFQC01000001">
    <property type="protein sequence ID" value="TQN32264.1"/>
    <property type="molecule type" value="Genomic_DNA"/>
</dbReference>
<keyword evidence="2 4" id="KW-0547">Nucleotide-binding</keyword>
<dbReference type="Proteomes" id="UP000317422">
    <property type="component" value="Unassembled WGS sequence"/>
</dbReference>
<evidence type="ECO:0000256" key="3">
    <source>
        <dbReference type="ARBA" id="ARBA00022840"/>
    </source>
</evidence>
<dbReference type="GO" id="GO:0046872">
    <property type="term" value="F:metal ion binding"/>
    <property type="evidence" value="ECO:0007669"/>
    <property type="project" value="InterPro"/>
</dbReference>
<dbReference type="GO" id="GO:0005524">
    <property type="term" value="F:ATP binding"/>
    <property type="evidence" value="ECO:0007669"/>
    <property type="project" value="UniProtKB-UniRule"/>
</dbReference>
<dbReference type="GO" id="GO:0005829">
    <property type="term" value="C:cytosol"/>
    <property type="evidence" value="ECO:0007669"/>
    <property type="project" value="TreeGrafter"/>
</dbReference>
<keyword evidence="1" id="KW-0436">Ligase</keyword>
<dbReference type="GO" id="GO:0016874">
    <property type="term" value="F:ligase activity"/>
    <property type="evidence" value="ECO:0007669"/>
    <property type="project" value="UniProtKB-KW"/>
</dbReference>
<protein>
    <submittedName>
        <fullName evidence="6">Carbamoyl-phosphate synthase large subunit</fullName>
    </submittedName>
</protein>
<evidence type="ECO:0000256" key="1">
    <source>
        <dbReference type="ARBA" id="ARBA00022598"/>
    </source>
</evidence>
<dbReference type="PANTHER" id="PTHR43055">
    <property type="entry name" value="FORMATE-DEPENDENT PHOSPHORIBOSYLGLYCINAMIDE FORMYLTRANSFERASE"/>
    <property type="match status" value="1"/>
</dbReference>
<gene>
    <name evidence="6" type="ORF">FHX37_2214</name>
</gene>
<dbReference type="PROSITE" id="PS50975">
    <property type="entry name" value="ATP_GRASP"/>
    <property type="match status" value="1"/>
</dbReference>
<evidence type="ECO:0000256" key="4">
    <source>
        <dbReference type="PROSITE-ProRule" id="PRU00409"/>
    </source>
</evidence>
<dbReference type="PANTHER" id="PTHR43055:SF1">
    <property type="entry name" value="FORMATE-DEPENDENT PHOSPHORIBOSYLGLYCINAMIDE FORMYLTRANSFERASE"/>
    <property type="match status" value="1"/>
</dbReference>
<sequence>MSAAHFPDRSTVIVTAAGSAATPSTVLHLRRHGFRVVATDTDPEAPGLYLADRSYLVPSGDSGVFLPELRAICRREQASALVPLVDEELVPAGELEDKGMAVLLPRAEFVATCLDKYVLMRRLAAAGLPVPATRLFGERFGSPAPPLVVKPRSGRGSRGVRTCATAEEYERLSASGEHAPENTVVQEWIGGTEFTVSVVCWRDGTVQAVVPKEVVLKRGVTTFAVSREHPRVSEVCRAVQHELRADGPFNVQLALDGSGEPRIFEINPRFSSTAPLTAAAGVDEIAGLILQARHHGPRLRDTWRSGVVMVRRCTEEFLTEEEFSACGIVPGAETPRTARPADVGSLT</sequence>
<dbReference type="InterPro" id="IPR048764">
    <property type="entry name" value="PylC_N"/>
</dbReference>